<protein>
    <submittedName>
        <fullName evidence="13">S-adenosyl-L-methionine-dependent methyltransferase</fullName>
    </submittedName>
</protein>
<dbReference type="InterPro" id="IPR001678">
    <property type="entry name" value="MeTrfase_RsmB-F_NOP2_dom"/>
</dbReference>
<dbReference type="PANTHER" id="PTHR22808">
    <property type="entry name" value="NCL1 YEAST -RELATED NOL1/NOP2/FMU SUN DOMAIN-CONTAINING"/>
    <property type="match status" value="1"/>
</dbReference>
<evidence type="ECO:0000256" key="11">
    <source>
        <dbReference type="SAM" id="MobiDB-lite"/>
    </source>
</evidence>
<keyword evidence="7" id="KW-0819">tRNA processing</keyword>
<dbReference type="SUPFAM" id="SSF53335">
    <property type="entry name" value="S-adenosyl-L-methionine-dependent methyltransferases"/>
    <property type="match status" value="1"/>
</dbReference>
<dbReference type="InterPro" id="IPR023267">
    <property type="entry name" value="RCMT"/>
</dbReference>
<dbReference type="OrthoDB" id="6093671at2759"/>
<evidence type="ECO:0000313" key="14">
    <source>
        <dbReference type="Proteomes" id="UP000095009"/>
    </source>
</evidence>
<evidence type="ECO:0000256" key="6">
    <source>
        <dbReference type="ARBA" id="ARBA00022691"/>
    </source>
</evidence>
<dbReference type="GO" id="GO:0016428">
    <property type="term" value="F:tRNA (cytidine-5-)-methyltransferase activity"/>
    <property type="evidence" value="ECO:0007669"/>
    <property type="project" value="InterPro"/>
</dbReference>
<dbReference type="GO" id="GO:0030488">
    <property type="term" value="P:tRNA methylation"/>
    <property type="evidence" value="ECO:0007669"/>
    <property type="project" value="TreeGrafter"/>
</dbReference>
<feature type="binding site" evidence="10">
    <location>
        <begin position="152"/>
        <end position="158"/>
    </location>
    <ligand>
        <name>S-adenosyl-L-methionine</name>
        <dbReference type="ChEBI" id="CHEBI:59789"/>
    </ligand>
</feature>
<dbReference type="InterPro" id="IPR023270">
    <property type="entry name" value="RCMT_NCL1"/>
</dbReference>
<organism evidence="13 14">
    <name type="scientific">Nadsonia fulvescens var. elongata DSM 6958</name>
    <dbReference type="NCBI Taxonomy" id="857566"/>
    <lineage>
        <taxon>Eukaryota</taxon>
        <taxon>Fungi</taxon>
        <taxon>Dikarya</taxon>
        <taxon>Ascomycota</taxon>
        <taxon>Saccharomycotina</taxon>
        <taxon>Dipodascomycetes</taxon>
        <taxon>Dipodascales</taxon>
        <taxon>Dipodascales incertae sedis</taxon>
        <taxon>Nadsonia</taxon>
    </lineage>
</organism>
<evidence type="ECO:0000256" key="8">
    <source>
        <dbReference type="ARBA" id="ARBA00022884"/>
    </source>
</evidence>
<name>A0A1E3PQQ8_9ASCO</name>
<evidence type="ECO:0000256" key="4">
    <source>
        <dbReference type="ARBA" id="ARBA00022603"/>
    </source>
</evidence>
<dbReference type="GO" id="GO:0000049">
    <property type="term" value="F:tRNA binding"/>
    <property type="evidence" value="ECO:0007669"/>
    <property type="project" value="UniProtKB-KW"/>
</dbReference>
<dbReference type="AlphaFoldDB" id="A0A1E3PQQ8"/>
<keyword evidence="8 10" id="KW-0694">RNA-binding</keyword>
<feature type="binding site" evidence="10">
    <location>
        <position position="207"/>
    </location>
    <ligand>
        <name>S-adenosyl-L-methionine</name>
        <dbReference type="ChEBI" id="CHEBI:59789"/>
    </ligand>
</feature>
<evidence type="ECO:0000256" key="5">
    <source>
        <dbReference type="ARBA" id="ARBA00022679"/>
    </source>
</evidence>
<dbReference type="Pfam" id="PF01189">
    <property type="entry name" value="Methyltr_RsmB-F"/>
    <property type="match status" value="1"/>
</dbReference>
<dbReference type="GO" id="GO:0005634">
    <property type="term" value="C:nucleus"/>
    <property type="evidence" value="ECO:0007669"/>
    <property type="project" value="UniProtKB-SubCell"/>
</dbReference>
<dbReference type="PROSITE" id="PS51686">
    <property type="entry name" value="SAM_MT_RSMB_NOP"/>
    <property type="match status" value="1"/>
</dbReference>
<evidence type="ECO:0000256" key="1">
    <source>
        <dbReference type="ARBA" id="ARBA00004123"/>
    </source>
</evidence>
<dbReference type="PRINTS" id="PR02008">
    <property type="entry name" value="RCMTFAMILY"/>
</dbReference>
<keyword evidence="4 10" id="KW-0489">Methyltransferase</keyword>
<feature type="active site" description="Nucleophile" evidence="10">
    <location>
        <position position="283"/>
    </location>
</feature>
<evidence type="ECO:0000256" key="10">
    <source>
        <dbReference type="PROSITE-ProRule" id="PRU01023"/>
    </source>
</evidence>
<dbReference type="InterPro" id="IPR049560">
    <property type="entry name" value="MeTrfase_RsmB-F_NOP2_cat"/>
</dbReference>
<proteinExistence type="inferred from homology"/>
<dbReference type="InterPro" id="IPR057285">
    <property type="entry name" value="Pre-PUA_NSUN2"/>
</dbReference>
<evidence type="ECO:0000256" key="2">
    <source>
        <dbReference type="ARBA" id="ARBA00007494"/>
    </source>
</evidence>
<dbReference type="PRINTS" id="PR02011">
    <property type="entry name" value="RCMTNCL1"/>
</dbReference>
<feature type="compositionally biased region" description="Polar residues" evidence="11">
    <location>
        <begin position="635"/>
        <end position="644"/>
    </location>
</feature>
<dbReference type="InterPro" id="IPR057286">
    <property type="entry name" value="PUA_NSUN2"/>
</dbReference>
<dbReference type="STRING" id="857566.A0A1E3PQQ8"/>
<gene>
    <name evidence="13" type="ORF">NADFUDRAFT_20543</name>
</gene>
<dbReference type="Pfam" id="PF25378">
    <property type="entry name" value="PUA_NSUN2"/>
    <property type="match status" value="1"/>
</dbReference>
<dbReference type="InterPro" id="IPR029063">
    <property type="entry name" value="SAM-dependent_MTases_sf"/>
</dbReference>
<dbReference type="Pfam" id="PF25376">
    <property type="entry name" value="Pre-PUA_NSUN2"/>
    <property type="match status" value="1"/>
</dbReference>
<dbReference type="Gene3D" id="3.40.50.150">
    <property type="entry name" value="Vaccinia Virus protein VP39"/>
    <property type="match status" value="1"/>
</dbReference>
<feature type="region of interest" description="Disordered" evidence="11">
    <location>
        <begin position="629"/>
        <end position="677"/>
    </location>
</feature>
<dbReference type="PROSITE" id="PS01153">
    <property type="entry name" value="NOL1_NOP2_SUN"/>
    <property type="match status" value="1"/>
</dbReference>
<evidence type="ECO:0000313" key="13">
    <source>
        <dbReference type="EMBL" id="ODQ67766.1"/>
    </source>
</evidence>
<dbReference type="Proteomes" id="UP000095009">
    <property type="component" value="Unassembled WGS sequence"/>
</dbReference>
<feature type="binding site" evidence="10">
    <location>
        <position position="180"/>
    </location>
    <ligand>
        <name>S-adenosyl-L-methionine</name>
        <dbReference type="ChEBI" id="CHEBI:59789"/>
    </ligand>
</feature>
<keyword evidence="9" id="KW-0539">Nucleus</keyword>
<keyword evidence="3" id="KW-0820">tRNA-binding</keyword>
<keyword evidence="5 10" id="KW-0808">Transferase</keyword>
<evidence type="ECO:0000256" key="7">
    <source>
        <dbReference type="ARBA" id="ARBA00022694"/>
    </source>
</evidence>
<accession>A0A1E3PQQ8</accession>
<feature type="domain" description="SAM-dependent MTase RsmB/NOP-type" evidence="12">
    <location>
        <begin position="34"/>
        <end position="384"/>
    </location>
</feature>
<keyword evidence="6 10" id="KW-0949">S-adenosyl-L-methionine</keyword>
<comment type="similarity">
    <text evidence="2 10">Belongs to the class I-like SAM-binding methyltransferase superfamily. RsmB/NOP family.</text>
</comment>
<evidence type="ECO:0000259" key="12">
    <source>
        <dbReference type="PROSITE" id="PS51686"/>
    </source>
</evidence>
<comment type="subcellular location">
    <subcellularLocation>
        <location evidence="1">Nucleus</location>
    </subcellularLocation>
</comment>
<reference evidence="13 14" key="1">
    <citation type="journal article" date="2016" name="Proc. Natl. Acad. Sci. U.S.A.">
        <title>Comparative genomics of biotechnologically important yeasts.</title>
        <authorList>
            <person name="Riley R."/>
            <person name="Haridas S."/>
            <person name="Wolfe K.H."/>
            <person name="Lopes M.R."/>
            <person name="Hittinger C.T."/>
            <person name="Goeker M."/>
            <person name="Salamov A.A."/>
            <person name="Wisecaver J.H."/>
            <person name="Long T.M."/>
            <person name="Calvey C.H."/>
            <person name="Aerts A.L."/>
            <person name="Barry K.W."/>
            <person name="Choi C."/>
            <person name="Clum A."/>
            <person name="Coughlan A.Y."/>
            <person name="Deshpande S."/>
            <person name="Douglass A.P."/>
            <person name="Hanson S.J."/>
            <person name="Klenk H.-P."/>
            <person name="LaButti K.M."/>
            <person name="Lapidus A."/>
            <person name="Lindquist E.A."/>
            <person name="Lipzen A.M."/>
            <person name="Meier-Kolthoff J.P."/>
            <person name="Ohm R.A."/>
            <person name="Otillar R.P."/>
            <person name="Pangilinan J.L."/>
            <person name="Peng Y."/>
            <person name="Rokas A."/>
            <person name="Rosa C.A."/>
            <person name="Scheuner C."/>
            <person name="Sibirny A.A."/>
            <person name="Slot J.C."/>
            <person name="Stielow J.B."/>
            <person name="Sun H."/>
            <person name="Kurtzman C.P."/>
            <person name="Blackwell M."/>
            <person name="Grigoriev I.V."/>
            <person name="Jeffries T.W."/>
        </authorList>
    </citation>
    <scope>NUCLEOTIDE SEQUENCE [LARGE SCALE GENOMIC DNA]</scope>
    <source>
        <strain evidence="13 14">DSM 6958</strain>
    </source>
</reference>
<dbReference type="GO" id="GO:0005737">
    <property type="term" value="C:cytoplasm"/>
    <property type="evidence" value="ECO:0007669"/>
    <property type="project" value="TreeGrafter"/>
</dbReference>
<evidence type="ECO:0000256" key="3">
    <source>
        <dbReference type="ARBA" id="ARBA00022555"/>
    </source>
</evidence>
<evidence type="ECO:0000256" key="9">
    <source>
        <dbReference type="ARBA" id="ARBA00023242"/>
    </source>
</evidence>
<dbReference type="PANTHER" id="PTHR22808:SF1">
    <property type="entry name" value="RNA CYTOSINE-C(5)-METHYLTRANSFERASE NSUN2-RELATED"/>
    <property type="match status" value="1"/>
</dbReference>
<feature type="binding site" evidence="10">
    <location>
        <position position="230"/>
    </location>
    <ligand>
        <name>S-adenosyl-L-methionine</name>
        <dbReference type="ChEBI" id="CHEBI:59789"/>
    </ligand>
</feature>
<keyword evidence="14" id="KW-1185">Reference proteome</keyword>
<dbReference type="InterPro" id="IPR018314">
    <property type="entry name" value="RsmB/NOL1/NOP2-like_CS"/>
</dbReference>
<sequence length="677" mass="75742">MGAANWVNFEKENALWESYYKELGIIPEAEWDEFKKCCQSPLPLTFRITGSAQYAAEVRESMIKDYIPHLKNIEFEGEIVEAPSPIPFYPNELAWQVKVGKTVIRKNKAFARFQRFLVVETDVGHISRQETVSMIPPLLLDVKPHHSVLDMCAAPGSKTAQIIEALHAEPNPSGVVVANDADYKRSHMLIHQVKRLNSPNLVVVNHDAQFFPKIRTLGNDFLKFDRVLCDVPCSGDATMRKNVNVWKDFGTGAALGLHQTQINILMRGIQLLKAGGRVVYSTCSLNPIENEAVVAEALRLSKGTVKLVDCSDRLAGLVRREGITSWKVMGKDKKWKEEGDESILKSCFPPTSQEINEMSLNRCVRVYPHLQDTGGFFICAFEKIEDDIEQSPEVTVEAPIAETSSVAESIETTPAPLGESAIDSEVSVKKDKLPRDANEEPFKFLAPYHPVLESCWEFYNVSKEFSRDTLLVRNMNGDPVRSIYYVASSVRPILELNESKLKFVHSGVKMFAQQKGSCICNWRVQSEGLSIIYPYAGDERKLVGSQKILKMMCDVQFTKFDALDSVDPAFKEKLLALSEGCAFFVLEAEEGKTQALYPMWKGRSSFNLMLAKKDTEEILHRVFGEENIKNKQDTRPQPLTSTEPTPDAATVAEGTSDIEAEATPEVVVPGTMEESTA</sequence>
<dbReference type="EMBL" id="KV454406">
    <property type="protein sequence ID" value="ODQ67766.1"/>
    <property type="molecule type" value="Genomic_DNA"/>
</dbReference>